<dbReference type="Pfam" id="PF09661">
    <property type="entry name" value="DUF2398"/>
    <property type="match status" value="1"/>
</dbReference>
<dbReference type="RefSeq" id="WP_311365434.1">
    <property type="nucleotide sequence ID" value="NZ_JAVRIC010000016.1"/>
</dbReference>
<dbReference type="Proteomes" id="UP001254608">
    <property type="component" value="Unassembled WGS sequence"/>
</dbReference>
<accession>A0ABU2WKA4</accession>
<gene>
    <name evidence="1" type="ORF">RM530_11810</name>
</gene>
<proteinExistence type="predicted"/>
<reference evidence="1 2" key="1">
    <citation type="submission" date="2023-09" db="EMBL/GenBank/DDBJ databases">
        <authorList>
            <person name="Rey-Velasco X."/>
        </authorList>
    </citation>
    <scope>NUCLEOTIDE SEQUENCE [LARGE SCALE GENOMIC DNA]</scope>
    <source>
        <strain evidence="1 2">W345</strain>
    </source>
</reference>
<keyword evidence="2" id="KW-1185">Reference proteome</keyword>
<evidence type="ECO:0000313" key="1">
    <source>
        <dbReference type="EMBL" id="MDT0498044.1"/>
    </source>
</evidence>
<sequence>MPEARSRLSDVLDRQQDESRERALRALLMRPLLPADAPEFVDVRAHADWLRDWFGRECGWPLLIERDCARLYKRPAELGDSTRGAHDRDKREFDRDRYVLLCLVCAVLERAEPQITLRALGERLLDAARDPELAALGYQYTLENLRERRDLVLVCRFLLDLGVLARVAGDEEAYVNQAGDVLYDVQRRALAAMPGSSRGASLIEALLPQADFESRLAALVEDYVPDSPEGRRTATRHRLSRRLLDDPVVYHDELDDSEREYLATQRGTMSARLAAASGLTAELRAEGFALVDEDGELSDERLPAQGTESHVTLLVAEFLGDAARKHPQRLFGAREVADHVADAAGEFGRYWRKAAREPGAENALADQALQRLARLKLVEFRSGGVRARPALLRFALGEAEVRGKQQTLL</sequence>
<dbReference type="InterPro" id="IPR013494">
    <property type="entry name" value="CHP02678"/>
</dbReference>
<name>A0ABU2WKA4_9GAMM</name>
<protein>
    <submittedName>
        <fullName evidence="1">TIGR02678 family protein</fullName>
    </submittedName>
</protein>
<dbReference type="NCBIfam" id="TIGR02678">
    <property type="entry name" value="TIGR02678 family protein"/>
    <property type="match status" value="1"/>
</dbReference>
<comment type="caution">
    <text evidence="1">The sequence shown here is derived from an EMBL/GenBank/DDBJ whole genome shotgun (WGS) entry which is preliminary data.</text>
</comment>
<dbReference type="EMBL" id="JAVRIC010000016">
    <property type="protein sequence ID" value="MDT0498044.1"/>
    <property type="molecule type" value="Genomic_DNA"/>
</dbReference>
<organism evidence="1 2">
    <name type="scientific">Banduia mediterranea</name>
    <dbReference type="NCBI Taxonomy" id="3075609"/>
    <lineage>
        <taxon>Bacteria</taxon>
        <taxon>Pseudomonadati</taxon>
        <taxon>Pseudomonadota</taxon>
        <taxon>Gammaproteobacteria</taxon>
        <taxon>Nevskiales</taxon>
        <taxon>Algiphilaceae</taxon>
        <taxon>Banduia</taxon>
    </lineage>
</organism>
<evidence type="ECO:0000313" key="2">
    <source>
        <dbReference type="Proteomes" id="UP001254608"/>
    </source>
</evidence>